<dbReference type="GO" id="GO:0016020">
    <property type="term" value="C:membrane"/>
    <property type="evidence" value="ECO:0007669"/>
    <property type="project" value="UniProtKB-SubCell"/>
</dbReference>
<dbReference type="PANTHER" id="PTHR43390:SF1">
    <property type="entry name" value="CHLOROPLAST PROCESSING PEPTIDASE"/>
    <property type="match status" value="1"/>
</dbReference>
<dbReference type="InterPro" id="IPR036286">
    <property type="entry name" value="LexA/Signal_pep-like_sf"/>
</dbReference>
<comment type="similarity">
    <text evidence="2 7">Belongs to the peptidase S26 family.</text>
</comment>
<gene>
    <name evidence="9" type="primary">lepB</name>
    <name evidence="9" type="ORF">CDN99_11835</name>
</gene>
<dbReference type="CDD" id="cd06530">
    <property type="entry name" value="S26_SPase_I"/>
    <property type="match status" value="1"/>
</dbReference>
<dbReference type="GO" id="GO:0010027">
    <property type="term" value="P:thylakoid membrane organization"/>
    <property type="evidence" value="ECO:0007669"/>
    <property type="project" value="TreeGrafter"/>
</dbReference>
<dbReference type="InterPro" id="IPR019533">
    <property type="entry name" value="Peptidase_S26"/>
</dbReference>
<keyword evidence="7" id="KW-0645">Protease</keyword>
<evidence type="ECO:0000313" key="9">
    <source>
        <dbReference type="EMBL" id="OWQ90847.1"/>
    </source>
</evidence>
<organism evidence="9 10">
    <name type="scientific">Roseateles aquatilis</name>
    <dbReference type="NCBI Taxonomy" id="431061"/>
    <lineage>
        <taxon>Bacteria</taxon>
        <taxon>Pseudomonadati</taxon>
        <taxon>Pseudomonadota</taxon>
        <taxon>Betaproteobacteria</taxon>
        <taxon>Burkholderiales</taxon>
        <taxon>Sphaerotilaceae</taxon>
        <taxon>Roseateles</taxon>
    </lineage>
</organism>
<dbReference type="PRINTS" id="PR00727">
    <property type="entry name" value="LEADERPTASE"/>
</dbReference>
<dbReference type="NCBIfam" id="TIGR02227">
    <property type="entry name" value="sigpep_I_bact"/>
    <property type="match status" value="1"/>
</dbReference>
<dbReference type="Gene3D" id="2.10.109.10">
    <property type="entry name" value="Umud Fragment, subunit A"/>
    <property type="match status" value="1"/>
</dbReference>
<evidence type="ECO:0000313" key="10">
    <source>
        <dbReference type="Proteomes" id="UP000197468"/>
    </source>
</evidence>
<dbReference type="PANTHER" id="PTHR43390">
    <property type="entry name" value="SIGNAL PEPTIDASE I"/>
    <property type="match status" value="1"/>
</dbReference>
<dbReference type="Proteomes" id="UP000197468">
    <property type="component" value="Unassembled WGS sequence"/>
</dbReference>
<evidence type="ECO:0000256" key="2">
    <source>
        <dbReference type="ARBA" id="ARBA00009370"/>
    </source>
</evidence>
<dbReference type="Pfam" id="PF10502">
    <property type="entry name" value="Peptidase_S26"/>
    <property type="match status" value="1"/>
</dbReference>
<evidence type="ECO:0000256" key="5">
    <source>
        <dbReference type="ARBA" id="ARBA00022801"/>
    </source>
</evidence>
<dbReference type="GO" id="GO:0004252">
    <property type="term" value="F:serine-type endopeptidase activity"/>
    <property type="evidence" value="ECO:0007669"/>
    <property type="project" value="InterPro"/>
</dbReference>
<dbReference type="EC" id="3.4.21.89" evidence="3 7"/>
<comment type="subcellular location">
    <subcellularLocation>
        <location evidence="7">Membrane</location>
        <topology evidence="7">Single-pass type II membrane protein</topology>
    </subcellularLocation>
</comment>
<evidence type="ECO:0000256" key="4">
    <source>
        <dbReference type="ARBA" id="ARBA00019232"/>
    </source>
</evidence>
<feature type="domain" description="Peptidase S26" evidence="8">
    <location>
        <begin position="15"/>
        <end position="202"/>
    </location>
</feature>
<dbReference type="PROSITE" id="PS00761">
    <property type="entry name" value="SPASE_I_3"/>
    <property type="match status" value="1"/>
</dbReference>
<evidence type="ECO:0000256" key="6">
    <source>
        <dbReference type="PIRSR" id="PIRSR600223-1"/>
    </source>
</evidence>
<sequence length="226" mass="25680">MKFPLKSWLRENRNFLLLIVGFLFFRTAIADWNPVPSGSMRPTILEGDVVFVERIAYDWKLPLTDVSVRRVGEPRRGDVVTFGSPRDGTRLIKRVVGVPGDTVELRADRLTINGQPATYAPVEEVAEPVAPGIEVRGVREVEQWGGQRRVVQFLPDVRARRDFGPVVIPPDEFFMMGDNRDNSEDSRFIGLVPRRLIIGQAHRVLVSADITSHWAPRWDRFAAPLR</sequence>
<dbReference type="SUPFAM" id="SSF51306">
    <property type="entry name" value="LexA/Signal peptidase"/>
    <property type="match status" value="1"/>
</dbReference>
<comment type="catalytic activity">
    <reaction evidence="1 7">
        <text>Cleavage of hydrophobic, N-terminal signal or leader sequences from secreted and periplasmic proteins.</text>
        <dbReference type="EC" id="3.4.21.89"/>
    </reaction>
</comment>
<evidence type="ECO:0000256" key="3">
    <source>
        <dbReference type="ARBA" id="ARBA00013208"/>
    </source>
</evidence>
<keyword evidence="5 7" id="KW-0378">Hydrolase</keyword>
<name>A0A246JED2_9BURK</name>
<dbReference type="GO" id="GO:0009003">
    <property type="term" value="F:signal peptidase activity"/>
    <property type="evidence" value="ECO:0007669"/>
    <property type="project" value="UniProtKB-EC"/>
</dbReference>
<dbReference type="GO" id="GO:0006465">
    <property type="term" value="P:signal peptide processing"/>
    <property type="evidence" value="ECO:0007669"/>
    <property type="project" value="InterPro"/>
</dbReference>
<reference evidence="9 10" key="1">
    <citation type="journal article" date="2008" name="Int. J. Syst. Evol. Microbiol.">
        <title>Description of Roseateles aquatilis sp. nov. and Roseateles terrae sp. nov., in the class Betaproteobacteria, and emended description of the genus Roseateles.</title>
        <authorList>
            <person name="Gomila M."/>
            <person name="Bowien B."/>
            <person name="Falsen E."/>
            <person name="Moore E.R."/>
            <person name="Lalucat J."/>
        </authorList>
    </citation>
    <scope>NUCLEOTIDE SEQUENCE [LARGE SCALE GENOMIC DNA]</scope>
    <source>
        <strain evidence="9 10">CCUG 48205</strain>
    </source>
</reference>
<proteinExistence type="inferred from homology"/>
<evidence type="ECO:0000256" key="7">
    <source>
        <dbReference type="RuleBase" id="RU362042"/>
    </source>
</evidence>
<dbReference type="OrthoDB" id="9815782at2"/>
<dbReference type="RefSeq" id="WP_088385053.1">
    <property type="nucleotide sequence ID" value="NZ_NIOF01000004.1"/>
</dbReference>
<comment type="caution">
    <text evidence="9">The sequence shown here is derived from an EMBL/GenBank/DDBJ whole genome shotgun (WGS) entry which is preliminary data.</text>
</comment>
<accession>A0A246JED2</accession>
<evidence type="ECO:0000256" key="1">
    <source>
        <dbReference type="ARBA" id="ARBA00000677"/>
    </source>
</evidence>
<keyword evidence="10" id="KW-1185">Reference proteome</keyword>
<dbReference type="InterPro" id="IPR000223">
    <property type="entry name" value="Pept_S26A_signal_pept_1"/>
</dbReference>
<feature type="active site" evidence="6">
    <location>
        <position position="93"/>
    </location>
</feature>
<dbReference type="InterPro" id="IPR019757">
    <property type="entry name" value="Pept_S26A_signal_pept_1_Lys-AS"/>
</dbReference>
<evidence type="ECO:0000259" key="8">
    <source>
        <dbReference type="Pfam" id="PF10502"/>
    </source>
</evidence>
<protein>
    <recommendedName>
        <fullName evidence="4 7">Signal peptidase I</fullName>
        <ecNumber evidence="3 7">3.4.21.89</ecNumber>
    </recommendedName>
</protein>
<dbReference type="EMBL" id="NIOF01000004">
    <property type="protein sequence ID" value="OWQ90847.1"/>
    <property type="molecule type" value="Genomic_DNA"/>
</dbReference>
<dbReference type="InterPro" id="IPR019758">
    <property type="entry name" value="Pept_S26A_signal_pept_1_CS"/>
</dbReference>
<feature type="active site" evidence="6">
    <location>
        <position position="39"/>
    </location>
</feature>
<dbReference type="AlphaFoldDB" id="A0A246JED2"/>
<dbReference type="PROSITE" id="PS00760">
    <property type="entry name" value="SPASE_I_2"/>
    <property type="match status" value="1"/>
</dbReference>